<dbReference type="Gene3D" id="3.40.50.300">
    <property type="entry name" value="P-loop containing nucleotide triphosphate hydrolases"/>
    <property type="match status" value="1"/>
</dbReference>
<evidence type="ECO:0000256" key="2">
    <source>
        <dbReference type="ARBA" id="ARBA00022679"/>
    </source>
</evidence>
<protein>
    <submittedName>
        <fullName evidence="9">Alpha-2,3-sialyltransferase</fullName>
    </submittedName>
</protein>
<dbReference type="RefSeq" id="WP_111230262.1">
    <property type="nucleotide sequence ID" value="NZ_NBIU01000025.1"/>
</dbReference>
<dbReference type="Proteomes" id="UP000249746">
    <property type="component" value="Unassembled WGS sequence"/>
</dbReference>
<evidence type="ECO:0000256" key="7">
    <source>
        <dbReference type="ARBA" id="ARBA00023180"/>
    </source>
</evidence>
<dbReference type="GO" id="GO:0016051">
    <property type="term" value="P:carbohydrate biosynthetic process"/>
    <property type="evidence" value="ECO:0007669"/>
    <property type="project" value="InterPro"/>
</dbReference>
<comment type="caution">
    <text evidence="9">The sequence shown here is derived from an EMBL/GenBank/DDBJ whole genome shotgun (WGS) entry which is preliminary data.</text>
</comment>
<evidence type="ECO:0000313" key="10">
    <source>
        <dbReference type="Proteomes" id="UP000249746"/>
    </source>
</evidence>
<dbReference type="AlphaFoldDB" id="A0A2W6PLX3"/>
<evidence type="ECO:0000256" key="8">
    <source>
        <dbReference type="SAM" id="Coils"/>
    </source>
</evidence>
<dbReference type="InterPro" id="IPR027417">
    <property type="entry name" value="P-loop_NTPase"/>
</dbReference>
<accession>A0A2W6PLX3</accession>
<sequence>MFKDFHDKYKCIFIHVPKVAGSSIERAIYQTDRWLVGHVKANDYVKFDREKFESLFSFGFVRNPYDRVVSAYHYLKNGGGTLGDEKWAKENICQYSSFEEFVEDLQDKITRCRVLNWMHFVPQYKFLCNEDKHILVNFIGKFEQIEDDFRKILNILHRRDTLMHVNKSEHLNYKDYYDSKTYKIIRDIYNDDFEIFDYDLEDQKIFGFSDKIFKSKLKNKIEHKMQYLEDLKMNSCLKIQALKQTIKDKDMLLNARAKQLNALQNNMTEKLNKNKEALVQKNSRIQALMQDIRAQNNQLSFQTRYGTAKARIQ</sequence>
<dbReference type="GO" id="GO:0016757">
    <property type="term" value="F:glycosyltransferase activity"/>
    <property type="evidence" value="ECO:0007669"/>
    <property type="project" value="UniProtKB-KW"/>
</dbReference>
<evidence type="ECO:0000256" key="6">
    <source>
        <dbReference type="ARBA" id="ARBA00023136"/>
    </source>
</evidence>
<feature type="coiled-coil region" evidence="8">
    <location>
        <begin position="260"/>
        <end position="298"/>
    </location>
</feature>
<keyword evidence="4" id="KW-1133">Transmembrane helix</keyword>
<evidence type="ECO:0000256" key="5">
    <source>
        <dbReference type="ARBA" id="ARBA00023034"/>
    </source>
</evidence>
<dbReference type="SUPFAM" id="SSF52540">
    <property type="entry name" value="P-loop containing nucleoside triphosphate hydrolases"/>
    <property type="match status" value="1"/>
</dbReference>
<dbReference type="PANTHER" id="PTHR12137">
    <property type="entry name" value="CARBOHYDRATE SULFOTRANSFERASE"/>
    <property type="match status" value="1"/>
</dbReference>
<reference evidence="9 10" key="1">
    <citation type="submission" date="2017-03" db="EMBL/GenBank/DDBJ databases">
        <title>Genomic and clinical evidence uncovers the enterohepatic species Helicobacter valdiviensis as a potential human intestinal pathogen.</title>
        <authorList>
            <person name="Fresia P."/>
            <person name="Jara R."/>
            <person name="Sierra R."/>
            <person name="Ferres I."/>
            <person name="Greif G."/>
            <person name="Iraola G."/>
            <person name="Collado L."/>
        </authorList>
    </citation>
    <scope>NUCLEOTIDE SEQUENCE [LARGE SCALE GENOMIC DNA]</scope>
    <source>
        <strain evidence="9 10">WBE14</strain>
    </source>
</reference>
<dbReference type="InterPro" id="IPR005331">
    <property type="entry name" value="Sulfotransferase"/>
</dbReference>
<evidence type="ECO:0000313" key="9">
    <source>
        <dbReference type="EMBL" id="PZT47643.1"/>
    </source>
</evidence>
<keyword evidence="3" id="KW-0812">Transmembrane</keyword>
<dbReference type="EMBL" id="NBIU01000025">
    <property type="protein sequence ID" value="PZT47643.1"/>
    <property type="molecule type" value="Genomic_DNA"/>
</dbReference>
<keyword evidence="5" id="KW-0333">Golgi apparatus</keyword>
<keyword evidence="10" id="KW-1185">Reference proteome</keyword>
<evidence type="ECO:0000256" key="1">
    <source>
        <dbReference type="ARBA" id="ARBA00004323"/>
    </source>
</evidence>
<dbReference type="OrthoDB" id="5329971at2"/>
<keyword evidence="8" id="KW-0175">Coiled coil</keyword>
<dbReference type="GO" id="GO:0008146">
    <property type="term" value="F:sulfotransferase activity"/>
    <property type="evidence" value="ECO:0007669"/>
    <property type="project" value="InterPro"/>
</dbReference>
<dbReference type="GO" id="GO:0016020">
    <property type="term" value="C:membrane"/>
    <property type="evidence" value="ECO:0007669"/>
    <property type="project" value="InterPro"/>
</dbReference>
<name>A0A2W6PLX3_9HELI</name>
<gene>
    <name evidence="9" type="ORF">B6S12_07885</name>
</gene>
<proteinExistence type="predicted"/>
<keyword evidence="6" id="KW-0472">Membrane</keyword>
<evidence type="ECO:0000256" key="3">
    <source>
        <dbReference type="ARBA" id="ARBA00022692"/>
    </source>
</evidence>
<feature type="non-terminal residue" evidence="9">
    <location>
        <position position="313"/>
    </location>
</feature>
<keyword evidence="2 9" id="KW-0808">Transferase</keyword>
<keyword evidence="9" id="KW-0328">Glycosyltransferase</keyword>
<evidence type="ECO:0000256" key="4">
    <source>
        <dbReference type="ARBA" id="ARBA00022989"/>
    </source>
</evidence>
<organism evidence="9 10">
    <name type="scientific">Helicobacter valdiviensis</name>
    <dbReference type="NCBI Taxonomy" id="1458358"/>
    <lineage>
        <taxon>Bacteria</taxon>
        <taxon>Pseudomonadati</taxon>
        <taxon>Campylobacterota</taxon>
        <taxon>Epsilonproteobacteria</taxon>
        <taxon>Campylobacterales</taxon>
        <taxon>Helicobacteraceae</taxon>
        <taxon>Helicobacter</taxon>
    </lineage>
</organism>
<comment type="subcellular location">
    <subcellularLocation>
        <location evidence="1">Golgi apparatus membrane</location>
        <topology evidence="1">Single-pass type II membrane protein</topology>
    </subcellularLocation>
</comment>
<dbReference type="PANTHER" id="PTHR12137:SF54">
    <property type="entry name" value="CARBOHYDRATE SULFOTRANSFERASE"/>
    <property type="match status" value="1"/>
</dbReference>
<keyword evidence="7" id="KW-0325">Glycoprotein</keyword>
<dbReference type="Pfam" id="PF03567">
    <property type="entry name" value="Sulfotransfer_2"/>
    <property type="match status" value="1"/>
</dbReference>
<dbReference type="InterPro" id="IPR018011">
    <property type="entry name" value="Carb_sulfotrans_8-10"/>
</dbReference>